<dbReference type="Gene3D" id="2.40.50.1020">
    <property type="entry name" value="LytTr DNA-binding domain"/>
    <property type="match status" value="1"/>
</dbReference>
<feature type="modified residue" description="4-aspartylphosphate" evidence="1">
    <location>
        <position position="56"/>
    </location>
</feature>
<dbReference type="OrthoDB" id="2168082at2"/>
<dbReference type="RefSeq" id="WP_111844184.1">
    <property type="nucleotide sequence ID" value="NZ_UEGI01000005.1"/>
</dbReference>
<dbReference type="AlphaFoldDB" id="A0A5C6Z0S6"/>
<evidence type="ECO:0000313" key="5">
    <source>
        <dbReference type="Proteomes" id="UP000321497"/>
    </source>
</evidence>
<evidence type="ECO:0000313" key="4">
    <source>
        <dbReference type="EMBL" id="TXD73037.1"/>
    </source>
</evidence>
<keyword evidence="1" id="KW-0597">Phosphoprotein</keyword>
<dbReference type="PROSITE" id="PS50110">
    <property type="entry name" value="RESPONSE_REGULATORY"/>
    <property type="match status" value="1"/>
</dbReference>
<dbReference type="PANTHER" id="PTHR37299:SF1">
    <property type="entry name" value="STAGE 0 SPORULATION PROTEIN A HOMOLOG"/>
    <property type="match status" value="1"/>
</dbReference>
<dbReference type="Pfam" id="PF00072">
    <property type="entry name" value="Response_reg"/>
    <property type="match status" value="1"/>
</dbReference>
<feature type="domain" description="Response regulatory" evidence="2">
    <location>
        <begin position="4"/>
        <end position="117"/>
    </location>
</feature>
<comment type="caution">
    <text evidence="4">The sequence shown here is derived from an EMBL/GenBank/DDBJ whole genome shotgun (WGS) entry which is preliminary data.</text>
</comment>
<dbReference type="InterPro" id="IPR046947">
    <property type="entry name" value="LytR-like"/>
</dbReference>
<reference evidence="4 5" key="1">
    <citation type="submission" date="2019-08" db="EMBL/GenBank/DDBJ databases">
        <title>Genome of Aequorivita antarctica SW49 (type strain).</title>
        <authorList>
            <person name="Bowman J.P."/>
        </authorList>
    </citation>
    <scope>NUCLEOTIDE SEQUENCE [LARGE SCALE GENOMIC DNA]</scope>
    <source>
        <strain evidence="4 5">SW49</strain>
    </source>
</reference>
<protein>
    <submittedName>
        <fullName evidence="4">Response regulator transcription factor</fullName>
    </submittedName>
</protein>
<dbReference type="Gene3D" id="3.40.50.2300">
    <property type="match status" value="1"/>
</dbReference>
<dbReference type="SMART" id="SM00448">
    <property type="entry name" value="REC"/>
    <property type="match status" value="1"/>
</dbReference>
<dbReference type="PANTHER" id="PTHR37299">
    <property type="entry name" value="TRANSCRIPTIONAL REGULATOR-RELATED"/>
    <property type="match status" value="1"/>
</dbReference>
<dbReference type="Proteomes" id="UP000321497">
    <property type="component" value="Unassembled WGS sequence"/>
</dbReference>
<dbReference type="SUPFAM" id="SSF52172">
    <property type="entry name" value="CheY-like"/>
    <property type="match status" value="1"/>
</dbReference>
<dbReference type="Pfam" id="PF04397">
    <property type="entry name" value="LytTR"/>
    <property type="match status" value="1"/>
</dbReference>
<dbReference type="GO" id="GO:0000156">
    <property type="term" value="F:phosphorelay response regulator activity"/>
    <property type="evidence" value="ECO:0007669"/>
    <property type="project" value="InterPro"/>
</dbReference>
<evidence type="ECO:0000259" key="3">
    <source>
        <dbReference type="PROSITE" id="PS50930"/>
    </source>
</evidence>
<name>A0A5C6Z0S6_9FLAO</name>
<sequence length="250" mass="28794">MNLRAIIVDDEKHSRETLNNLVIEFCEDVEVLTTVSNIEDAVLAIKTLKPDLLFLDIELQTGTGFDILEQLNEVNFEVIFTTAFEQYALKAVKFSSLDYLLKPIDLDELQKAVEKAKKIKDRNIYSKQLETLIHNLKQQQPINNKICLATADGYEFINVEEIMYCKAEGSYTSFKLISGINLLVSKHLKEYENLLTDQYFMRVHNSYLINLNEVKKYVKADGGYILMNNGEPVSISRSKKEDFFKIMNLS</sequence>
<dbReference type="InterPro" id="IPR011006">
    <property type="entry name" value="CheY-like_superfamily"/>
</dbReference>
<dbReference type="EMBL" id="VORT01000006">
    <property type="protein sequence ID" value="TXD73037.1"/>
    <property type="molecule type" value="Genomic_DNA"/>
</dbReference>
<keyword evidence="5" id="KW-1185">Reference proteome</keyword>
<dbReference type="InterPro" id="IPR007492">
    <property type="entry name" value="LytTR_DNA-bd_dom"/>
</dbReference>
<organism evidence="4 5">
    <name type="scientific">Aequorivita antarctica</name>
    <dbReference type="NCBI Taxonomy" id="153266"/>
    <lineage>
        <taxon>Bacteria</taxon>
        <taxon>Pseudomonadati</taxon>
        <taxon>Bacteroidota</taxon>
        <taxon>Flavobacteriia</taxon>
        <taxon>Flavobacteriales</taxon>
        <taxon>Flavobacteriaceae</taxon>
        <taxon>Aequorivita</taxon>
    </lineage>
</organism>
<dbReference type="PROSITE" id="PS50930">
    <property type="entry name" value="HTH_LYTTR"/>
    <property type="match status" value="1"/>
</dbReference>
<dbReference type="GO" id="GO:0003677">
    <property type="term" value="F:DNA binding"/>
    <property type="evidence" value="ECO:0007669"/>
    <property type="project" value="InterPro"/>
</dbReference>
<evidence type="ECO:0000256" key="1">
    <source>
        <dbReference type="PROSITE-ProRule" id="PRU00169"/>
    </source>
</evidence>
<evidence type="ECO:0000259" key="2">
    <source>
        <dbReference type="PROSITE" id="PS50110"/>
    </source>
</evidence>
<accession>A0A5C6Z0S6</accession>
<dbReference type="InterPro" id="IPR001789">
    <property type="entry name" value="Sig_transdc_resp-reg_receiver"/>
</dbReference>
<gene>
    <name evidence="4" type="ORF">ESU54_10310</name>
</gene>
<feature type="domain" description="HTH LytTR-type" evidence="3">
    <location>
        <begin position="146"/>
        <end position="249"/>
    </location>
</feature>
<dbReference type="SMART" id="SM00850">
    <property type="entry name" value="LytTR"/>
    <property type="match status" value="1"/>
</dbReference>
<proteinExistence type="predicted"/>